<dbReference type="InterPro" id="IPR041489">
    <property type="entry name" value="PDZ_6"/>
</dbReference>
<gene>
    <name evidence="8" type="primary">prc</name>
    <name evidence="8" type="ordered locus">SGRA_0337</name>
</gene>
<dbReference type="InterPro" id="IPR001478">
    <property type="entry name" value="PDZ"/>
</dbReference>
<dbReference type="OrthoDB" id="9812068at2"/>
<dbReference type="SMART" id="SM00228">
    <property type="entry name" value="PDZ"/>
    <property type="match status" value="1"/>
</dbReference>
<dbReference type="KEGG" id="sgn:SGRA_0337"/>
<dbReference type="InterPro" id="IPR005151">
    <property type="entry name" value="Tail-specific_protease"/>
</dbReference>
<dbReference type="Proteomes" id="UP000007519">
    <property type="component" value="Chromosome"/>
</dbReference>
<keyword evidence="2 5" id="KW-0645">Protease</keyword>
<evidence type="ECO:0000256" key="4">
    <source>
        <dbReference type="ARBA" id="ARBA00022825"/>
    </source>
</evidence>
<dbReference type="Pfam" id="PF03572">
    <property type="entry name" value="Peptidase_S41"/>
    <property type="match status" value="1"/>
</dbReference>
<dbReference type="Pfam" id="PF17820">
    <property type="entry name" value="PDZ_6"/>
    <property type="match status" value="1"/>
</dbReference>
<protein>
    <submittedName>
        <fullName evidence="8">C-terminal processing peptidase-3</fullName>
        <ecNumber evidence="8">3.4.21.102</ecNumber>
    </submittedName>
</protein>
<reference evidence="8 9" key="1">
    <citation type="journal article" date="2012" name="Stand. Genomic Sci.">
        <title>Complete genome sequencing and analysis of Saprospira grandis str. Lewin, a predatory marine bacterium.</title>
        <authorList>
            <person name="Saw J.H."/>
            <person name="Yuryev A."/>
            <person name="Kanbe M."/>
            <person name="Hou S."/>
            <person name="Young A.G."/>
            <person name="Aizawa S."/>
            <person name="Alam M."/>
        </authorList>
    </citation>
    <scope>NUCLEOTIDE SEQUENCE [LARGE SCALE GENOMIC DNA]</scope>
    <source>
        <strain evidence="8 9">Lewin</strain>
    </source>
</reference>
<dbReference type="PANTHER" id="PTHR32060:SF30">
    <property type="entry name" value="CARBOXY-TERMINAL PROCESSING PROTEASE CTPA"/>
    <property type="match status" value="1"/>
</dbReference>
<evidence type="ECO:0000259" key="7">
    <source>
        <dbReference type="PROSITE" id="PS50106"/>
    </source>
</evidence>
<evidence type="ECO:0000256" key="6">
    <source>
        <dbReference type="SAM" id="Coils"/>
    </source>
</evidence>
<dbReference type="PROSITE" id="PS50106">
    <property type="entry name" value="PDZ"/>
    <property type="match status" value="1"/>
</dbReference>
<dbReference type="InterPro" id="IPR004447">
    <property type="entry name" value="Peptidase_S41A"/>
</dbReference>
<keyword evidence="4 5" id="KW-0720">Serine protease</keyword>
<dbReference type="Gene3D" id="3.30.750.44">
    <property type="match status" value="1"/>
</dbReference>
<accession>H6L7P4</accession>
<feature type="domain" description="PDZ" evidence="7">
    <location>
        <begin position="83"/>
        <end position="161"/>
    </location>
</feature>
<dbReference type="eggNOG" id="COG0793">
    <property type="taxonomic scope" value="Bacteria"/>
</dbReference>
<dbReference type="HOGENOM" id="CLU_017295_2_0_10"/>
<evidence type="ECO:0000256" key="1">
    <source>
        <dbReference type="ARBA" id="ARBA00009179"/>
    </source>
</evidence>
<dbReference type="STRING" id="984262.SGRA_0337"/>
<keyword evidence="6" id="KW-0175">Coiled coil</keyword>
<dbReference type="AlphaFoldDB" id="H6L7P4"/>
<dbReference type="SMART" id="SM00245">
    <property type="entry name" value="TSPc"/>
    <property type="match status" value="1"/>
</dbReference>
<name>H6L7P4_SAPGL</name>
<feature type="coiled-coil region" evidence="6">
    <location>
        <begin position="464"/>
        <end position="503"/>
    </location>
</feature>
<proteinExistence type="inferred from homology"/>
<evidence type="ECO:0000313" key="8">
    <source>
        <dbReference type="EMBL" id="AFC23076.1"/>
    </source>
</evidence>
<dbReference type="NCBIfam" id="TIGR00225">
    <property type="entry name" value="prc"/>
    <property type="match status" value="1"/>
</dbReference>
<dbReference type="GO" id="GO:0004252">
    <property type="term" value="F:serine-type endopeptidase activity"/>
    <property type="evidence" value="ECO:0007669"/>
    <property type="project" value="UniProtKB-EC"/>
</dbReference>
<dbReference type="Gene3D" id="2.30.42.10">
    <property type="match status" value="1"/>
</dbReference>
<dbReference type="GO" id="GO:0007165">
    <property type="term" value="P:signal transduction"/>
    <property type="evidence" value="ECO:0007669"/>
    <property type="project" value="TreeGrafter"/>
</dbReference>
<dbReference type="SUPFAM" id="SSF50156">
    <property type="entry name" value="PDZ domain-like"/>
    <property type="match status" value="1"/>
</dbReference>
<keyword evidence="9" id="KW-1185">Reference proteome</keyword>
<dbReference type="InterPro" id="IPR029045">
    <property type="entry name" value="ClpP/crotonase-like_dom_sf"/>
</dbReference>
<organism evidence="8 9">
    <name type="scientific">Saprospira grandis (strain Lewin)</name>
    <dbReference type="NCBI Taxonomy" id="984262"/>
    <lineage>
        <taxon>Bacteria</taxon>
        <taxon>Pseudomonadati</taxon>
        <taxon>Bacteroidota</taxon>
        <taxon>Saprospiria</taxon>
        <taxon>Saprospirales</taxon>
        <taxon>Saprospiraceae</taxon>
        <taxon>Saprospira</taxon>
    </lineage>
</organism>
<dbReference type="CDD" id="cd06782">
    <property type="entry name" value="cpPDZ_CPP-like"/>
    <property type="match status" value="1"/>
</dbReference>
<dbReference type="EC" id="3.4.21.102" evidence="8"/>
<evidence type="ECO:0000256" key="2">
    <source>
        <dbReference type="ARBA" id="ARBA00022670"/>
    </source>
</evidence>
<dbReference type="SUPFAM" id="SSF52096">
    <property type="entry name" value="ClpP/crotonase"/>
    <property type="match status" value="1"/>
</dbReference>
<dbReference type="GO" id="GO:0006508">
    <property type="term" value="P:proteolysis"/>
    <property type="evidence" value="ECO:0007669"/>
    <property type="project" value="UniProtKB-KW"/>
</dbReference>
<evidence type="ECO:0000256" key="5">
    <source>
        <dbReference type="RuleBase" id="RU004404"/>
    </source>
</evidence>
<evidence type="ECO:0000256" key="3">
    <source>
        <dbReference type="ARBA" id="ARBA00022801"/>
    </source>
</evidence>
<evidence type="ECO:0000313" key="9">
    <source>
        <dbReference type="Proteomes" id="UP000007519"/>
    </source>
</evidence>
<dbReference type="GO" id="GO:0030288">
    <property type="term" value="C:outer membrane-bounded periplasmic space"/>
    <property type="evidence" value="ECO:0007669"/>
    <property type="project" value="TreeGrafter"/>
</dbReference>
<dbReference type="InterPro" id="IPR036034">
    <property type="entry name" value="PDZ_sf"/>
</dbReference>
<dbReference type="Gene3D" id="3.90.226.10">
    <property type="entry name" value="2-enoyl-CoA Hydratase, Chain A, domain 1"/>
    <property type="match status" value="1"/>
</dbReference>
<dbReference type="CDD" id="cd07560">
    <property type="entry name" value="Peptidase_S41_CPP"/>
    <property type="match status" value="1"/>
</dbReference>
<sequence>MKYRKFWPLGLLLLAGLSLASGGRLLRLAQSMEIFAAAYRSVNRYYVEEPEPTALMRIAIDSMNGSLDPYTNYFSEAQIEQFRINFKGSWDGVGMELIEYKGKVLVNELVDGSAAKAAGIQIGDELLRIDGSDISGKKLEDIERSLHGKAGTQVLVETRRGVAASKEHNLTRTKVERKNVPYYSMLDDSTAYIVLTTFTERAGGNVSNALQELQEKHNPKQVILDLRDNGGGLLIEAVALCNVFLPKNKLIVYTKNKVANWDRSFNTRNQPLDSQIPLIVLINGQSASASEIVAGAIQDYDRGVLLGQRSFGKGLVQNTYDIGYNSKVKLTTARYHIPSGRCIQALAYKGGTSKRMDDSLRSSFSTENGREVFDGGGLEPDHKIALAETKYLLDAITESRLLFEFANDFRQKVDSIAPALDFQVSEQLYADYLQFLAQKNYAFELPSEKELAKLEKTAKEEKKYASEKAAFEALRAKIQAEKKRLLNQEKEALSIQLRQAILRRYYSEDQVIMARLKEDKEVKAAIALFGDAKAFDQLLEAPEK</sequence>
<dbReference type="RefSeq" id="WP_014373323.1">
    <property type="nucleotide sequence ID" value="NC_016940.1"/>
</dbReference>
<dbReference type="PANTHER" id="PTHR32060">
    <property type="entry name" value="TAIL-SPECIFIC PROTEASE"/>
    <property type="match status" value="1"/>
</dbReference>
<dbReference type="EMBL" id="CP002831">
    <property type="protein sequence ID" value="AFC23076.1"/>
    <property type="molecule type" value="Genomic_DNA"/>
</dbReference>
<comment type="similarity">
    <text evidence="1 5">Belongs to the peptidase S41A family.</text>
</comment>
<keyword evidence="3 5" id="KW-0378">Hydrolase</keyword>